<dbReference type="eggNOG" id="COG4762">
    <property type="taxonomic scope" value="Bacteria"/>
</dbReference>
<dbReference type="PIRSF" id="PIRSF010260">
    <property type="entry name" value="UCP010260"/>
    <property type="match status" value="1"/>
</dbReference>
<dbReference type="EMBL" id="AMRA01000095">
    <property type="protein sequence ID" value="EKF22678.1"/>
    <property type="molecule type" value="Genomic_DNA"/>
</dbReference>
<dbReference type="InterPro" id="IPR018960">
    <property type="entry name" value="DUF1990"/>
</dbReference>
<organism evidence="2 3">
    <name type="scientific">Mycolicibacterium hassiacum (strain DSM 44199 / CIP 105218 / JCM 12690 / 3849)</name>
    <name type="common">Mycobacterium hassiacum</name>
    <dbReference type="NCBI Taxonomy" id="1122247"/>
    <lineage>
        <taxon>Bacteria</taxon>
        <taxon>Bacillati</taxon>
        <taxon>Actinomycetota</taxon>
        <taxon>Actinomycetes</taxon>
        <taxon>Mycobacteriales</taxon>
        <taxon>Mycobacteriaceae</taxon>
        <taxon>Mycolicibacterium</taxon>
    </lineage>
</organism>
<keyword evidence="3" id="KW-1185">Reference proteome</keyword>
<feature type="domain" description="DUF1990" evidence="1">
    <location>
        <begin position="2"/>
        <end position="129"/>
    </location>
</feature>
<accession>K5B7W9</accession>
<dbReference type="AlphaFoldDB" id="K5B7W9"/>
<protein>
    <recommendedName>
        <fullName evidence="1">DUF1990 domain-containing protein</fullName>
    </recommendedName>
</protein>
<dbReference type="PATRIC" id="fig|1122247.3.peg.3278"/>
<dbReference type="InterPro" id="IPR014457">
    <property type="entry name" value="UCP010260"/>
</dbReference>
<dbReference type="Proteomes" id="UP000006265">
    <property type="component" value="Unassembled WGS sequence"/>
</dbReference>
<comment type="caution">
    <text evidence="2">The sequence shown here is derived from an EMBL/GenBank/DDBJ whole genome shotgun (WGS) entry which is preliminary data.</text>
</comment>
<dbReference type="PANTHER" id="PTHR34202">
    <property type="entry name" value="UPF0548 PROTEIN"/>
    <property type="match status" value="1"/>
</dbReference>
<evidence type="ECO:0000313" key="3">
    <source>
        <dbReference type="Proteomes" id="UP000006265"/>
    </source>
</evidence>
<reference evidence="2 3" key="1">
    <citation type="journal article" date="2012" name="J. Bacteriol.">
        <title>Genome sequence of Mycobacterium hassiacum DSM 44199, a rare source of heat-stable mycobacterial proteins.</title>
        <authorList>
            <person name="Tiago I."/>
            <person name="Maranha A."/>
            <person name="Mendes V."/>
            <person name="Alarico S."/>
            <person name="Moynihan P.J."/>
            <person name="Clarke A.J."/>
            <person name="Macedo-Ribeiro S."/>
            <person name="Pereira P.J."/>
            <person name="Empadinhas N."/>
        </authorList>
    </citation>
    <scope>NUCLEOTIDE SEQUENCE [LARGE SCALE GENOMIC DNA]</scope>
    <source>
        <strain evidence="3">DSM 44199 / CIP 105218 / JCM 12690 / 3849</strain>
    </source>
</reference>
<dbReference type="Pfam" id="PF09348">
    <property type="entry name" value="DUF1990"/>
    <property type="match status" value="1"/>
</dbReference>
<evidence type="ECO:0000259" key="1">
    <source>
        <dbReference type="Pfam" id="PF09348"/>
    </source>
</evidence>
<dbReference type="STRING" id="1122247.GCA_000379865_04183"/>
<gene>
    <name evidence="2" type="ORF">C731_3419</name>
</gene>
<sequence length="139" mass="15068">MIGTGRDVFERAAEQVMRWEVQRGAGLAVTAEAAVAEPGSSVVVRLGPLKAVARVVYTVDEPDRRGFAYGTLRGHPEAGEEYFGVRHDPDGTVAVEIVAFSRPATWWSRLGAPVAAMVQDRITERYLAALRPHPAPATE</sequence>
<name>K5B7W9_MYCHD</name>
<evidence type="ECO:0000313" key="2">
    <source>
        <dbReference type="EMBL" id="EKF22678.1"/>
    </source>
</evidence>
<proteinExistence type="predicted"/>
<dbReference type="PANTHER" id="PTHR34202:SF1">
    <property type="entry name" value="UPF0548 PROTEIN"/>
    <property type="match status" value="1"/>
</dbReference>